<gene>
    <name evidence="3" type="ORF">D3872_24155</name>
</gene>
<dbReference type="Gene3D" id="3.30.9.10">
    <property type="entry name" value="D-Amino Acid Oxidase, subunit A, domain 2"/>
    <property type="match status" value="1"/>
</dbReference>
<organism evidence="3 4">
    <name type="scientific">Massilia cavernae</name>
    <dbReference type="NCBI Taxonomy" id="2320864"/>
    <lineage>
        <taxon>Bacteria</taxon>
        <taxon>Pseudomonadati</taxon>
        <taxon>Pseudomonadota</taxon>
        <taxon>Betaproteobacteria</taxon>
        <taxon>Burkholderiales</taxon>
        <taxon>Oxalobacteraceae</taxon>
        <taxon>Telluria group</taxon>
        <taxon>Massilia</taxon>
    </lineage>
</organism>
<evidence type="ECO:0000259" key="2">
    <source>
        <dbReference type="Pfam" id="PF01266"/>
    </source>
</evidence>
<dbReference type="InterPro" id="IPR036188">
    <property type="entry name" value="FAD/NAD-bd_sf"/>
</dbReference>
<evidence type="ECO:0000256" key="1">
    <source>
        <dbReference type="ARBA" id="ARBA00023002"/>
    </source>
</evidence>
<dbReference type="EMBL" id="QYUP01000193">
    <property type="protein sequence ID" value="RJG08399.1"/>
    <property type="molecule type" value="Genomic_DNA"/>
</dbReference>
<dbReference type="SUPFAM" id="SSF51905">
    <property type="entry name" value="FAD/NAD(P)-binding domain"/>
    <property type="match status" value="1"/>
</dbReference>
<dbReference type="InterPro" id="IPR006076">
    <property type="entry name" value="FAD-dep_OxRdtase"/>
</dbReference>
<dbReference type="RefSeq" id="WP_119813151.1">
    <property type="nucleotide sequence ID" value="NZ_QYUP01000193.1"/>
</dbReference>
<evidence type="ECO:0000313" key="4">
    <source>
        <dbReference type="Proteomes" id="UP000284006"/>
    </source>
</evidence>
<dbReference type="AlphaFoldDB" id="A0A418X7C7"/>
<accession>A0A418X7C7</accession>
<reference evidence="3 4" key="1">
    <citation type="submission" date="2018-09" db="EMBL/GenBank/DDBJ databases">
        <authorList>
            <person name="Zhu H."/>
        </authorList>
    </citation>
    <scope>NUCLEOTIDE SEQUENCE [LARGE SCALE GENOMIC DNA]</scope>
    <source>
        <strain evidence="3 4">K1S02-61</strain>
    </source>
</reference>
<evidence type="ECO:0000313" key="3">
    <source>
        <dbReference type="EMBL" id="RJG08399.1"/>
    </source>
</evidence>
<proteinExistence type="predicted"/>
<dbReference type="Proteomes" id="UP000284006">
    <property type="component" value="Unassembled WGS sequence"/>
</dbReference>
<dbReference type="Pfam" id="PF01266">
    <property type="entry name" value="DAO"/>
    <property type="match status" value="1"/>
</dbReference>
<feature type="domain" description="FAD dependent oxidoreductase" evidence="2">
    <location>
        <begin position="7"/>
        <end position="355"/>
    </location>
</feature>
<dbReference type="Gene3D" id="3.50.50.60">
    <property type="entry name" value="FAD/NAD(P)-binding domain"/>
    <property type="match status" value="1"/>
</dbReference>
<keyword evidence="1" id="KW-0560">Oxidoreductase</keyword>
<dbReference type="PANTHER" id="PTHR13847">
    <property type="entry name" value="SARCOSINE DEHYDROGENASE-RELATED"/>
    <property type="match status" value="1"/>
</dbReference>
<sequence length="393" mass="42133">MSEQRSDVLIIGGGLMGASTAFFLRRRGVSVTVLERGLVGQQASGTNFGNVRRQARYLPQLPLANRAHEVWGKLPQLIGEDVEFLRSGHIRVAYIPEQVAAMEKYALDAREYGLDLEMISGPRMRELYPFLGREVLAASLAPDDGHANPRLTAPAFARAAIRDGAQIFENTEVASIGKDGTDFRAVCSDGREFRAPALLIASGAWGDAMSAQFGEPVPMAVRGPQMGVTEPVPYRIGPAVGVATKELHEMLYFRQVKRGNIVFGGCGRGPADAVTRRAYVLPEHTLTQFTQLARLAPAVARLNIIRVWSGIEGYMDDSLPVMCQSARVSGLHYAFGFSGHGFQLGPGVGEVMAELIATGATSTPIAPFHIGRFAPQQAAAGASPAGIPVLARP</sequence>
<comment type="caution">
    <text evidence="3">The sequence shown here is derived from an EMBL/GenBank/DDBJ whole genome shotgun (WGS) entry which is preliminary data.</text>
</comment>
<dbReference type="GO" id="GO:0016491">
    <property type="term" value="F:oxidoreductase activity"/>
    <property type="evidence" value="ECO:0007669"/>
    <property type="project" value="UniProtKB-KW"/>
</dbReference>
<dbReference type="OrthoDB" id="8673905at2"/>
<dbReference type="GO" id="GO:0005737">
    <property type="term" value="C:cytoplasm"/>
    <property type="evidence" value="ECO:0007669"/>
    <property type="project" value="TreeGrafter"/>
</dbReference>
<keyword evidence="4" id="KW-1185">Reference proteome</keyword>
<protein>
    <submittedName>
        <fullName evidence="3">FAD-binding oxidoreductase</fullName>
    </submittedName>
</protein>
<name>A0A418X7C7_9BURK</name>